<dbReference type="EMBL" id="BAABME010037004">
    <property type="protein sequence ID" value="GAA0163087.1"/>
    <property type="molecule type" value="Genomic_DNA"/>
</dbReference>
<feature type="compositionally biased region" description="Polar residues" evidence="1">
    <location>
        <begin position="33"/>
        <end position="45"/>
    </location>
</feature>
<comment type="caution">
    <text evidence="2">The sequence shown here is derived from an EMBL/GenBank/DDBJ whole genome shotgun (WGS) entry which is preliminary data.</text>
</comment>
<proteinExistence type="predicted"/>
<protein>
    <submittedName>
        <fullName evidence="2">Uncharacterized protein</fullName>
    </submittedName>
</protein>
<sequence length="121" mass="13789">MKCTNLVFNDGSHMWDWQGEDCYFVDNADFNGSNSQSNESTQRGNISYARDGETTPVKGMTDHAYFVDNIENKNKRQSQWSDPCSQSKRRRVLQFDSEVINGRPCTDEENSSILMTSNVSS</sequence>
<evidence type="ECO:0000313" key="3">
    <source>
        <dbReference type="Proteomes" id="UP001454036"/>
    </source>
</evidence>
<evidence type="ECO:0000256" key="1">
    <source>
        <dbReference type="SAM" id="MobiDB-lite"/>
    </source>
</evidence>
<reference evidence="2 3" key="1">
    <citation type="submission" date="2024-01" db="EMBL/GenBank/DDBJ databases">
        <title>The complete chloroplast genome sequence of Lithospermum erythrorhizon: insights into the phylogenetic relationship among Boraginaceae species and the maternal lineages of purple gromwells.</title>
        <authorList>
            <person name="Okada T."/>
            <person name="Watanabe K."/>
        </authorList>
    </citation>
    <scope>NUCLEOTIDE SEQUENCE [LARGE SCALE GENOMIC DNA]</scope>
</reference>
<dbReference type="AlphaFoldDB" id="A0AAV3QG86"/>
<accession>A0AAV3QG86</accession>
<dbReference type="Proteomes" id="UP001454036">
    <property type="component" value="Unassembled WGS sequence"/>
</dbReference>
<evidence type="ECO:0000313" key="2">
    <source>
        <dbReference type="EMBL" id="GAA0163087.1"/>
    </source>
</evidence>
<name>A0AAV3QG86_LITER</name>
<gene>
    <name evidence="2" type="ORF">LIER_43631</name>
</gene>
<feature type="region of interest" description="Disordered" evidence="1">
    <location>
        <begin position="33"/>
        <end position="54"/>
    </location>
</feature>
<organism evidence="2 3">
    <name type="scientific">Lithospermum erythrorhizon</name>
    <name type="common">Purple gromwell</name>
    <name type="synonym">Lithospermum officinale var. erythrorhizon</name>
    <dbReference type="NCBI Taxonomy" id="34254"/>
    <lineage>
        <taxon>Eukaryota</taxon>
        <taxon>Viridiplantae</taxon>
        <taxon>Streptophyta</taxon>
        <taxon>Embryophyta</taxon>
        <taxon>Tracheophyta</taxon>
        <taxon>Spermatophyta</taxon>
        <taxon>Magnoliopsida</taxon>
        <taxon>eudicotyledons</taxon>
        <taxon>Gunneridae</taxon>
        <taxon>Pentapetalae</taxon>
        <taxon>asterids</taxon>
        <taxon>lamiids</taxon>
        <taxon>Boraginales</taxon>
        <taxon>Boraginaceae</taxon>
        <taxon>Boraginoideae</taxon>
        <taxon>Lithospermeae</taxon>
        <taxon>Lithospermum</taxon>
    </lineage>
</organism>
<keyword evidence="3" id="KW-1185">Reference proteome</keyword>